<name>A0A0C9ZE10_9AGAM</name>
<dbReference type="AlphaFoldDB" id="A0A0C9ZE10"/>
<accession>A0A0C9ZE10</accession>
<proteinExistence type="predicted"/>
<keyword evidence="2" id="KW-1185">Reference proteome</keyword>
<dbReference type="EMBL" id="KN833760">
    <property type="protein sequence ID" value="KIK20702.1"/>
    <property type="molecule type" value="Genomic_DNA"/>
</dbReference>
<dbReference type="HOGENOM" id="CLU_2032163_0_0_1"/>
<feature type="non-terminal residue" evidence="1">
    <location>
        <position position="1"/>
    </location>
</feature>
<evidence type="ECO:0000313" key="1">
    <source>
        <dbReference type="EMBL" id="KIK20702.1"/>
    </source>
</evidence>
<protein>
    <submittedName>
        <fullName evidence="1">Uncharacterized protein</fullName>
    </submittedName>
</protein>
<reference evidence="2" key="2">
    <citation type="submission" date="2015-01" db="EMBL/GenBank/DDBJ databases">
        <title>Evolutionary Origins and Diversification of the Mycorrhizal Mutualists.</title>
        <authorList>
            <consortium name="DOE Joint Genome Institute"/>
            <consortium name="Mycorrhizal Genomics Consortium"/>
            <person name="Kohler A."/>
            <person name="Kuo A."/>
            <person name="Nagy L.G."/>
            <person name="Floudas D."/>
            <person name="Copeland A."/>
            <person name="Barry K.W."/>
            <person name="Cichocki N."/>
            <person name="Veneault-Fourrey C."/>
            <person name="LaButti K."/>
            <person name="Lindquist E.A."/>
            <person name="Lipzen A."/>
            <person name="Lundell T."/>
            <person name="Morin E."/>
            <person name="Murat C."/>
            <person name="Riley R."/>
            <person name="Ohm R."/>
            <person name="Sun H."/>
            <person name="Tunlid A."/>
            <person name="Henrissat B."/>
            <person name="Grigoriev I.V."/>
            <person name="Hibbett D.S."/>
            <person name="Martin F."/>
        </authorList>
    </citation>
    <scope>NUCLEOTIDE SEQUENCE [LARGE SCALE GENOMIC DNA]</scope>
    <source>
        <strain evidence="2">441</strain>
    </source>
</reference>
<sequence length="122" mass="13298">IPAPVSLGPQGGGTSSPVWLPIQSAPSVNLQILHESSGVLRMVQLVNCVFRSTPLSSVARNVHLGKALRLEFFHEIFLAELHGGAARSVAHMGIIHRWALIRYQTLMVLALPVDEEGSSRLW</sequence>
<organism evidence="1 2">
    <name type="scientific">Pisolithus microcarpus 441</name>
    <dbReference type="NCBI Taxonomy" id="765257"/>
    <lineage>
        <taxon>Eukaryota</taxon>
        <taxon>Fungi</taxon>
        <taxon>Dikarya</taxon>
        <taxon>Basidiomycota</taxon>
        <taxon>Agaricomycotina</taxon>
        <taxon>Agaricomycetes</taxon>
        <taxon>Agaricomycetidae</taxon>
        <taxon>Boletales</taxon>
        <taxon>Sclerodermatineae</taxon>
        <taxon>Pisolithaceae</taxon>
        <taxon>Pisolithus</taxon>
    </lineage>
</organism>
<dbReference type="Proteomes" id="UP000054018">
    <property type="component" value="Unassembled WGS sequence"/>
</dbReference>
<reference evidence="1 2" key="1">
    <citation type="submission" date="2014-04" db="EMBL/GenBank/DDBJ databases">
        <authorList>
            <consortium name="DOE Joint Genome Institute"/>
            <person name="Kuo A."/>
            <person name="Kohler A."/>
            <person name="Costa M.D."/>
            <person name="Nagy L.G."/>
            <person name="Floudas D."/>
            <person name="Copeland A."/>
            <person name="Barry K.W."/>
            <person name="Cichocki N."/>
            <person name="Veneault-Fourrey C."/>
            <person name="LaButti K."/>
            <person name="Lindquist E.A."/>
            <person name="Lipzen A."/>
            <person name="Lundell T."/>
            <person name="Morin E."/>
            <person name="Murat C."/>
            <person name="Sun H."/>
            <person name="Tunlid A."/>
            <person name="Henrissat B."/>
            <person name="Grigoriev I.V."/>
            <person name="Hibbett D.S."/>
            <person name="Martin F."/>
            <person name="Nordberg H.P."/>
            <person name="Cantor M.N."/>
            <person name="Hua S.X."/>
        </authorList>
    </citation>
    <scope>NUCLEOTIDE SEQUENCE [LARGE SCALE GENOMIC DNA]</scope>
    <source>
        <strain evidence="1 2">441</strain>
    </source>
</reference>
<gene>
    <name evidence="1" type="ORF">PISMIDRAFT_682103</name>
</gene>
<evidence type="ECO:0000313" key="2">
    <source>
        <dbReference type="Proteomes" id="UP000054018"/>
    </source>
</evidence>